<reference evidence="1 2" key="1">
    <citation type="journal article" date="2017" name="ISME J.">
        <title>Energy and carbon metabolisms in a deep terrestrial subsurface fluid microbial community.</title>
        <authorList>
            <person name="Momper L."/>
            <person name="Jungbluth S.P."/>
            <person name="Lee M.D."/>
            <person name="Amend J.P."/>
        </authorList>
    </citation>
    <scope>NUCLEOTIDE SEQUENCE [LARGE SCALE GENOMIC DNA]</scope>
    <source>
        <strain evidence="1">SURF_5</strain>
    </source>
</reference>
<dbReference type="AlphaFoldDB" id="A0A3A4P1M7"/>
<dbReference type="EMBL" id="QZKU01000065">
    <property type="protein sequence ID" value="RJP21731.1"/>
    <property type="molecule type" value="Genomic_DNA"/>
</dbReference>
<proteinExistence type="predicted"/>
<name>A0A3A4P1M7_ABYX5</name>
<sequence>MAEPHLSHRTPRLSGGARRIFVVDCLKCFRKDCGMRMSVLQKGSVCARCRQHVDMPVDVPVDKGISAPVWLRAGCYRSELIADVEKAPVMVCRAAMASGRAAQQLIPSGRCGLRGFSSITRPISSR</sequence>
<evidence type="ECO:0000313" key="1">
    <source>
        <dbReference type="EMBL" id="RJP21731.1"/>
    </source>
</evidence>
<evidence type="ECO:0000313" key="2">
    <source>
        <dbReference type="Proteomes" id="UP000265882"/>
    </source>
</evidence>
<accession>A0A3A4P1M7</accession>
<gene>
    <name evidence="1" type="ORF">C4520_09425</name>
</gene>
<comment type="caution">
    <text evidence="1">The sequence shown here is derived from an EMBL/GenBank/DDBJ whole genome shotgun (WGS) entry which is preliminary data.</text>
</comment>
<protein>
    <submittedName>
        <fullName evidence="1">Uncharacterized protein</fullName>
    </submittedName>
</protein>
<organism evidence="1 2">
    <name type="scientific">Abyssobacteria bacterium (strain SURF_5)</name>
    <dbReference type="NCBI Taxonomy" id="2093360"/>
    <lineage>
        <taxon>Bacteria</taxon>
        <taxon>Pseudomonadati</taxon>
        <taxon>Candidatus Hydrogenedentota</taxon>
        <taxon>Candidatus Abyssobacteria</taxon>
    </lineage>
</organism>
<dbReference type="Proteomes" id="UP000265882">
    <property type="component" value="Unassembled WGS sequence"/>
</dbReference>